<accession>A0AAE0PN68</accession>
<dbReference type="AlphaFoldDB" id="A0AAE0PN68"/>
<keyword evidence="3" id="KW-1185">Reference proteome</keyword>
<evidence type="ECO:0000313" key="2">
    <source>
        <dbReference type="EMBL" id="KAK3402941.1"/>
    </source>
</evidence>
<keyword evidence="1" id="KW-0812">Transmembrane</keyword>
<proteinExistence type="predicted"/>
<name>A0AAE0PN68_SORBR</name>
<sequence length="117" mass="13766">MPRQNAHPRTQDLEWLHGHMSIVVNLKKRCRVSRLLRRCATGGRQGRATLWCPPYIAQSAVAYKLFNFVIFIIDLYLLRSKLYKVLIDFYKVIINVYKIYINNDGNRLKPGIVAFER</sequence>
<dbReference type="EMBL" id="JAUTDP010000001">
    <property type="protein sequence ID" value="KAK3402941.1"/>
    <property type="molecule type" value="Genomic_DNA"/>
</dbReference>
<feature type="transmembrane region" description="Helical" evidence="1">
    <location>
        <begin position="55"/>
        <end position="78"/>
    </location>
</feature>
<gene>
    <name evidence="2" type="ORF">B0T20DRAFT_388619</name>
</gene>
<keyword evidence="1" id="KW-0472">Membrane</keyword>
<evidence type="ECO:0000313" key="3">
    <source>
        <dbReference type="Proteomes" id="UP001281003"/>
    </source>
</evidence>
<reference evidence="2" key="1">
    <citation type="journal article" date="2023" name="Mol. Phylogenet. Evol.">
        <title>Genome-scale phylogeny and comparative genomics of the fungal order Sordariales.</title>
        <authorList>
            <person name="Hensen N."/>
            <person name="Bonometti L."/>
            <person name="Westerberg I."/>
            <person name="Brannstrom I.O."/>
            <person name="Guillou S."/>
            <person name="Cros-Aarteil S."/>
            <person name="Calhoun S."/>
            <person name="Haridas S."/>
            <person name="Kuo A."/>
            <person name="Mondo S."/>
            <person name="Pangilinan J."/>
            <person name="Riley R."/>
            <person name="LaButti K."/>
            <person name="Andreopoulos B."/>
            <person name="Lipzen A."/>
            <person name="Chen C."/>
            <person name="Yan M."/>
            <person name="Daum C."/>
            <person name="Ng V."/>
            <person name="Clum A."/>
            <person name="Steindorff A."/>
            <person name="Ohm R.A."/>
            <person name="Martin F."/>
            <person name="Silar P."/>
            <person name="Natvig D.O."/>
            <person name="Lalanne C."/>
            <person name="Gautier V."/>
            <person name="Ament-Velasquez S.L."/>
            <person name="Kruys A."/>
            <person name="Hutchinson M.I."/>
            <person name="Powell A.J."/>
            <person name="Barry K."/>
            <person name="Miller A.N."/>
            <person name="Grigoriev I.V."/>
            <person name="Debuchy R."/>
            <person name="Gladieux P."/>
            <person name="Hiltunen Thoren M."/>
            <person name="Johannesson H."/>
        </authorList>
    </citation>
    <scope>NUCLEOTIDE SEQUENCE</scope>
    <source>
        <strain evidence="2">FGSC 1904</strain>
    </source>
</reference>
<evidence type="ECO:0000256" key="1">
    <source>
        <dbReference type="SAM" id="Phobius"/>
    </source>
</evidence>
<dbReference type="Proteomes" id="UP001281003">
    <property type="component" value="Unassembled WGS sequence"/>
</dbReference>
<keyword evidence="1" id="KW-1133">Transmembrane helix</keyword>
<protein>
    <submittedName>
        <fullName evidence="2">Uncharacterized protein</fullName>
    </submittedName>
</protein>
<organism evidence="2 3">
    <name type="scientific">Sordaria brevicollis</name>
    <dbReference type="NCBI Taxonomy" id="83679"/>
    <lineage>
        <taxon>Eukaryota</taxon>
        <taxon>Fungi</taxon>
        <taxon>Dikarya</taxon>
        <taxon>Ascomycota</taxon>
        <taxon>Pezizomycotina</taxon>
        <taxon>Sordariomycetes</taxon>
        <taxon>Sordariomycetidae</taxon>
        <taxon>Sordariales</taxon>
        <taxon>Sordariaceae</taxon>
        <taxon>Sordaria</taxon>
    </lineage>
</organism>
<comment type="caution">
    <text evidence="2">The sequence shown here is derived from an EMBL/GenBank/DDBJ whole genome shotgun (WGS) entry which is preliminary data.</text>
</comment>
<reference evidence="2" key="2">
    <citation type="submission" date="2023-07" db="EMBL/GenBank/DDBJ databases">
        <authorList>
            <consortium name="Lawrence Berkeley National Laboratory"/>
            <person name="Haridas S."/>
            <person name="Hensen N."/>
            <person name="Bonometti L."/>
            <person name="Westerberg I."/>
            <person name="Brannstrom I.O."/>
            <person name="Guillou S."/>
            <person name="Cros-Aarteil S."/>
            <person name="Calhoun S."/>
            <person name="Kuo A."/>
            <person name="Mondo S."/>
            <person name="Pangilinan J."/>
            <person name="Riley R."/>
            <person name="LaButti K."/>
            <person name="Andreopoulos B."/>
            <person name="Lipzen A."/>
            <person name="Chen C."/>
            <person name="Yanf M."/>
            <person name="Daum C."/>
            <person name="Ng V."/>
            <person name="Clum A."/>
            <person name="Steindorff A."/>
            <person name="Ohm R."/>
            <person name="Martin F."/>
            <person name="Silar P."/>
            <person name="Natvig D."/>
            <person name="Lalanne C."/>
            <person name="Gautier V."/>
            <person name="Ament-velasquez S.L."/>
            <person name="Kruys A."/>
            <person name="Hutchinson M.I."/>
            <person name="Powell A.J."/>
            <person name="Barry K."/>
            <person name="Miller A.N."/>
            <person name="Grigoriev I.V."/>
            <person name="Debuchy R."/>
            <person name="Gladieux P."/>
            <person name="Thoren M.H."/>
            <person name="Johannesson H."/>
        </authorList>
    </citation>
    <scope>NUCLEOTIDE SEQUENCE</scope>
    <source>
        <strain evidence="2">FGSC 1904</strain>
    </source>
</reference>